<evidence type="ECO:0000256" key="9">
    <source>
        <dbReference type="PIRSR" id="PIRSR037125-1"/>
    </source>
</evidence>
<feature type="domain" description="Ribonuclease PIN" evidence="12">
    <location>
        <begin position="12"/>
        <end position="97"/>
    </location>
</feature>
<dbReference type="GO" id="GO:0030688">
    <property type="term" value="C:preribosome, small subunit precursor"/>
    <property type="evidence" value="ECO:0007669"/>
    <property type="project" value="TreeGrafter"/>
</dbReference>
<evidence type="ECO:0000256" key="4">
    <source>
        <dbReference type="ARBA" id="ARBA00022723"/>
    </source>
</evidence>
<feature type="compositionally biased region" description="Basic residues" evidence="10">
    <location>
        <begin position="412"/>
        <end position="421"/>
    </location>
</feature>
<proteinExistence type="inferred from homology"/>
<dbReference type="GeneID" id="100902856"/>
<keyword evidence="5" id="KW-0378">Hydrolase</keyword>
<dbReference type="GO" id="GO:0031981">
    <property type="term" value="C:nuclear lumen"/>
    <property type="evidence" value="ECO:0007669"/>
    <property type="project" value="UniProtKB-ARBA"/>
</dbReference>
<dbReference type="GO" id="GO:0004521">
    <property type="term" value="F:RNA endonuclease activity"/>
    <property type="evidence" value="ECO:0007669"/>
    <property type="project" value="UniProtKB-UniRule"/>
</dbReference>
<keyword evidence="4 8" id="KW-0479">Metal-binding</keyword>
<dbReference type="FunFam" id="3.40.50.1010:FF:000020">
    <property type="entry name" value="20S-pre-rRNA D-site endonuclease NOB1"/>
    <property type="match status" value="1"/>
</dbReference>
<dbReference type="AlphaFoldDB" id="A0AAJ6QYC2"/>
<dbReference type="Pfam" id="PF08772">
    <property type="entry name" value="Zn_ribbon_NOB1"/>
    <property type="match status" value="1"/>
</dbReference>
<name>A0AAJ6QYC2_9ACAR</name>
<dbReference type="InterPro" id="IPR036283">
    <property type="entry name" value="NOB1_Zf-like_sf"/>
</dbReference>
<comment type="function">
    <text evidence="8">May play a role in mRNA degradation.</text>
</comment>
<dbReference type="Gene3D" id="6.20.210.10">
    <property type="entry name" value="Nin one binding (NOB1), Zn-ribbon-like"/>
    <property type="match status" value="1"/>
</dbReference>
<feature type="binding site" evidence="9">
    <location>
        <position position="289"/>
    </location>
    <ligand>
        <name>Zn(2+)</name>
        <dbReference type="ChEBI" id="CHEBI:29105"/>
    </ligand>
</feature>
<evidence type="ECO:0000259" key="12">
    <source>
        <dbReference type="Pfam" id="PF17146"/>
    </source>
</evidence>
<feature type="binding site" evidence="9">
    <location>
        <position position="274"/>
    </location>
    <ligand>
        <name>Zn(2+)</name>
        <dbReference type="ChEBI" id="CHEBI:29105"/>
    </ligand>
</feature>
<keyword evidence="3" id="KW-0540">Nuclease</keyword>
<dbReference type="GO" id="GO:0046872">
    <property type="term" value="F:metal ion binding"/>
    <property type="evidence" value="ECO:0007669"/>
    <property type="project" value="UniProtKB-UniRule"/>
</dbReference>
<gene>
    <name evidence="14" type="primary">LOC100902856</name>
</gene>
<dbReference type="InterPro" id="IPR017117">
    <property type="entry name" value="Nob1_euk"/>
</dbReference>
<evidence type="ECO:0000256" key="7">
    <source>
        <dbReference type="ARBA" id="ARBA00023242"/>
    </source>
</evidence>
<protein>
    <recommendedName>
        <fullName evidence="8">RNA-binding protein NOB1</fullName>
    </recommendedName>
</protein>
<dbReference type="PIRSF" id="PIRSF037125">
    <property type="entry name" value="D-site_20S_pre-rRNA_nuclease"/>
    <property type="match status" value="1"/>
</dbReference>
<comment type="similarity">
    <text evidence="2 8">Belongs to the NOB1 family.</text>
</comment>
<dbReference type="Gene3D" id="3.40.50.1010">
    <property type="entry name" value="5'-nuclease"/>
    <property type="match status" value="1"/>
</dbReference>
<dbReference type="CDD" id="cd09876">
    <property type="entry name" value="PIN_Nob1-like"/>
    <property type="match status" value="1"/>
</dbReference>
<evidence type="ECO:0000256" key="6">
    <source>
        <dbReference type="ARBA" id="ARBA00022833"/>
    </source>
</evidence>
<evidence type="ECO:0000256" key="3">
    <source>
        <dbReference type="ARBA" id="ARBA00022722"/>
    </source>
</evidence>
<feature type="domain" description="Nin one binding (NOB1) Zn-ribbon-like" evidence="11">
    <location>
        <begin position="264"/>
        <end position="336"/>
    </location>
</feature>
<dbReference type="GO" id="GO:0016787">
    <property type="term" value="F:hydrolase activity"/>
    <property type="evidence" value="ECO:0007669"/>
    <property type="project" value="UniProtKB-KW"/>
</dbReference>
<sequence length="421" mass="47499">MASERRTKVKHLVVDANAFIRNVNLQEIGENIYSLPNVVEEIRDSATRQRLQVLPYKLRLDRTPTTESLCAVTDFSKKTGDYPSLSATDLSILALTHFLEREVHGNVDHLSVTPKQNAPLINPKRSGELTLIGGVRMPVVSNGSELDKFVDRSEDVPETEDARREAEEECLLKRIENVDIEDSGAEMENSSDAEVDSGEEEEHDDEGWITTDNIQDIKRTMGFGGITSQDEDMPLVACITSDFSMQNVLIQMGLKCLSMDGMCIRRAQTYILRCFACFQRTSEMTRIFCKSCGNKGTLKKVAVEIDENGEMKMFINFKKPINQRGLRYSIPLFRGGKHSNNPVLNEYQPRPQNKLPKKALRKLNALDPDYAAQDSPFSAKDVQSRAAMLDVRHIGAVKPGLDRDPYMNRVRTGNKKKKNRL</sequence>
<feature type="region of interest" description="Disordered" evidence="10">
    <location>
        <begin position="181"/>
        <end position="205"/>
    </location>
</feature>
<accession>A0AAJ6QYC2</accession>
<keyword evidence="13" id="KW-1185">Reference proteome</keyword>
<dbReference type="KEGG" id="goe:100902856"/>
<feature type="binding site" evidence="9">
    <location>
        <position position="292"/>
    </location>
    <ligand>
        <name>Zn(2+)</name>
        <dbReference type="ChEBI" id="CHEBI:29105"/>
    </ligand>
</feature>
<feature type="binding site" evidence="9">
    <location>
        <position position="277"/>
    </location>
    <ligand>
        <name>Zn(2+)</name>
        <dbReference type="ChEBI" id="CHEBI:29105"/>
    </ligand>
</feature>
<dbReference type="RefSeq" id="XP_003747945.1">
    <property type="nucleotide sequence ID" value="XM_003747897.2"/>
</dbReference>
<evidence type="ECO:0000313" key="13">
    <source>
        <dbReference type="Proteomes" id="UP000694867"/>
    </source>
</evidence>
<feature type="region of interest" description="Disordered" evidence="10">
    <location>
        <begin position="400"/>
        <end position="421"/>
    </location>
</feature>
<dbReference type="InterPro" id="IPR014881">
    <property type="entry name" value="NOB1_Zn-bd"/>
</dbReference>
<reference evidence="14" key="1">
    <citation type="submission" date="2025-08" db="UniProtKB">
        <authorList>
            <consortium name="RefSeq"/>
        </authorList>
    </citation>
    <scope>IDENTIFICATION</scope>
</reference>
<dbReference type="GO" id="GO:0030490">
    <property type="term" value="P:maturation of SSU-rRNA"/>
    <property type="evidence" value="ECO:0007669"/>
    <property type="project" value="TreeGrafter"/>
</dbReference>
<organism evidence="13 14">
    <name type="scientific">Galendromus occidentalis</name>
    <name type="common">western predatory mite</name>
    <dbReference type="NCBI Taxonomy" id="34638"/>
    <lineage>
        <taxon>Eukaryota</taxon>
        <taxon>Metazoa</taxon>
        <taxon>Ecdysozoa</taxon>
        <taxon>Arthropoda</taxon>
        <taxon>Chelicerata</taxon>
        <taxon>Arachnida</taxon>
        <taxon>Acari</taxon>
        <taxon>Parasitiformes</taxon>
        <taxon>Mesostigmata</taxon>
        <taxon>Gamasina</taxon>
        <taxon>Phytoseioidea</taxon>
        <taxon>Phytoseiidae</taxon>
        <taxon>Typhlodrominae</taxon>
        <taxon>Galendromus</taxon>
    </lineage>
</organism>
<dbReference type="GO" id="GO:0005737">
    <property type="term" value="C:cytoplasm"/>
    <property type="evidence" value="ECO:0007669"/>
    <property type="project" value="UniProtKB-ARBA"/>
</dbReference>
<dbReference type="Pfam" id="PF17146">
    <property type="entry name" value="PIN_6"/>
    <property type="match status" value="1"/>
</dbReference>
<evidence type="ECO:0000313" key="14">
    <source>
        <dbReference type="RefSeq" id="XP_003747945.1"/>
    </source>
</evidence>
<dbReference type="Proteomes" id="UP000694867">
    <property type="component" value="Unplaced"/>
</dbReference>
<evidence type="ECO:0000256" key="1">
    <source>
        <dbReference type="ARBA" id="ARBA00004123"/>
    </source>
</evidence>
<evidence type="ECO:0000256" key="2">
    <source>
        <dbReference type="ARBA" id="ARBA00005858"/>
    </source>
</evidence>
<keyword evidence="7 8" id="KW-0539">Nucleus</keyword>
<dbReference type="SUPFAM" id="SSF144206">
    <property type="entry name" value="NOB1 zinc finger-like"/>
    <property type="match status" value="1"/>
</dbReference>
<evidence type="ECO:0000256" key="8">
    <source>
        <dbReference type="PIRNR" id="PIRNR037125"/>
    </source>
</evidence>
<dbReference type="InterPro" id="IPR033411">
    <property type="entry name" value="Ribonuclease_PIN"/>
</dbReference>
<dbReference type="PANTHER" id="PTHR12814">
    <property type="entry name" value="RNA-BINDING PROTEIN NOB1"/>
    <property type="match status" value="1"/>
</dbReference>
<evidence type="ECO:0000256" key="10">
    <source>
        <dbReference type="SAM" id="MobiDB-lite"/>
    </source>
</evidence>
<keyword evidence="6 8" id="KW-0862">Zinc</keyword>
<comment type="subcellular location">
    <subcellularLocation>
        <location evidence="1 8">Nucleus</location>
    </subcellularLocation>
</comment>
<dbReference type="InterPro" id="IPR039907">
    <property type="entry name" value="NOB1"/>
</dbReference>
<dbReference type="PANTHER" id="PTHR12814:SF2">
    <property type="entry name" value="RNA-BINDING PROTEIN NOB1"/>
    <property type="match status" value="1"/>
</dbReference>
<evidence type="ECO:0000256" key="5">
    <source>
        <dbReference type="ARBA" id="ARBA00022801"/>
    </source>
</evidence>
<evidence type="ECO:0000259" key="11">
    <source>
        <dbReference type="Pfam" id="PF08772"/>
    </source>
</evidence>